<dbReference type="GO" id="GO:0051642">
    <property type="term" value="P:centrosome localization"/>
    <property type="evidence" value="ECO:0007669"/>
    <property type="project" value="TreeGrafter"/>
</dbReference>
<feature type="compositionally biased region" description="Polar residues" evidence="8">
    <location>
        <begin position="268"/>
        <end position="279"/>
    </location>
</feature>
<dbReference type="GO" id="GO:0007020">
    <property type="term" value="P:microtubule nucleation"/>
    <property type="evidence" value="ECO:0007669"/>
    <property type="project" value="TreeGrafter"/>
</dbReference>
<feature type="region of interest" description="Disordered" evidence="8">
    <location>
        <begin position="214"/>
        <end position="316"/>
    </location>
</feature>
<keyword evidence="5 7" id="KW-0175">Coiled coil</keyword>
<dbReference type="Proteomes" id="UP000053447">
    <property type="component" value="Unassembled WGS sequence"/>
</dbReference>
<accession>A0A0W4ZS91</accession>
<dbReference type="InterPro" id="IPR006964">
    <property type="entry name" value="NUDE_dom"/>
</dbReference>
<dbReference type="PANTHER" id="PTHR10921:SF1">
    <property type="entry name" value="NUCLEAR DISTRIBUTION PROTEIN NUDE HOMOLOG"/>
    <property type="match status" value="1"/>
</dbReference>
<evidence type="ECO:0000256" key="6">
    <source>
        <dbReference type="ARBA" id="ARBA00023212"/>
    </source>
</evidence>
<dbReference type="GO" id="GO:0005874">
    <property type="term" value="C:microtubule"/>
    <property type="evidence" value="ECO:0007669"/>
    <property type="project" value="UniProtKB-KW"/>
</dbReference>
<dbReference type="Pfam" id="PF04880">
    <property type="entry name" value="NUDE_C"/>
    <property type="match status" value="1"/>
</dbReference>
<evidence type="ECO:0000256" key="4">
    <source>
        <dbReference type="ARBA" id="ARBA00022701"/>
    </source>
</evidence>
<evidence type="ECO:0000256" key="7">
    <source>
        <dbReference type="SAM" id="Coils"/>
    </source>
</evidence>
<evidence type="ECO:0000313" key="10">
    <source>
        <dbReference type="EMBL" id="KTW31236.1"/>
    </source>
</evidence>
<keyword evidence="6" id="KW-0206">Cytoskeleton</keyword>
<dbReference type="InterPro" id="IPR033494">
    <property type="entry name" value="NUDE"/>
</dbReference>
<dbReference type="AlphaFoldDB" id="A0A0W4ZS91"/>
<keyword evidence="11" id="KW-1185">Reference proteome</keyword>
<comment type="caution">
    <text evidence="10">The sequence shown here is derived from an EMBL/GenBank/DDBJ whole genome shotgun (WGS) entry which is preliminary data.</text>
</comment>
<sequence>MFLQKNMYEQYRKENTISTLAMQQEIETLRETHKSIKSKVTDLELSNDAIERRERAVQSSFEDLGTKYNKVLEENALLEAELATQKSLEIDNQRLKDELRDTCLELSLTKEKLKQLQAEKEEIASKVLLWRHTHRPPNSSVTQTTIPTTNAIQEEEKQATDDDQINTSSIIPTQETNEKHAQPYSVKVVQEMTKRVKNLELRLHSCRMLIKPLSSRSTQYGSPLPIMMPKLNNHHDKASETTDSSYHRPASSPPSLQHTETSQRDSSIKNTESLSNNLLIHSHKSKMPVSKITPKTPETSPLKKNTHESPSNMKSSLNRSFRRFSIKKMAFEGSPMKSPKRQAMPSAIPVPKEGLKRRISNIPQSIHPIKLTQSLLKKKNSNIFETSSNHPQRKIIHMSSLINLSRHK</sequence>
<dbReference type="EMBL" id="LFWA01000005">
    <property type="protein sequence ID" value="KTW31236.1"/>
    <property type="molecule type" value="Genomic_DNA"/>
</dbReference>
<feature type="domain" description="NUDE" evidence="9">
    <location>
        <begin position="60"/>
        <end position="220"/>
    </location>
</feature>
<dbReference type="GO" id="GO:0007059">
    <property type="term" value="P:chromosome segregation"/>
    <property type="evidence" value="ECO:0007669"/>
    <property type="project" value="TreeGrafter"/>
</dbReference>
<keyword evidence="4" id="KW-0493">Microtubule</keyword>
<dbReference type="Gene3D" id="6.10.250.1080">
    <property type="match status" value="1"/>
</dbReference>
<evidence type="ECO:0000256" key="1">
    <source>
        <dbReference type="ARBA" id="ARBA00004245"/>
    </source>
</evidence>
<evidence type="ECO:0000256" key="8">
    <source>
        <dbReference type="SAM" id="MobiDB-lite"/>
    </source>
</evidence>
<evidence type="ECO:0000313" key="11">
    <source>
        <dbReference type="Proteomes" id="UP000053447"/>
    </source>
</evidence>
<dbReference type="GO" id="GO:0005871">
    <property type="term" value="C:kinesin complex"/>
    <property type="evidence" value="ECO:0007669"/>
    <property type="project" value="TreeGrafter"/>
</dbReference>
<protein>
    <recommendedName>
        <fullName evidence="9">NUDE domain-containing protein</fullName>
    </recommendedName>
</protein>
<dbReference type="eggNOG" id="KOG1853">
    <property type="taxonomic scope" value="Eukaryota"/>
</dbReference>
<dbReference type="GO" id="GO:0000776">
    <property type="term" value="C:kinetochore"/>
    <property type="evidence" value="ECO:0007669"/>
    <property type="project" value="TreeGrafter"/>
</dbReference>
<feature type="compositionally biased region" description="Polar residues" evidence="8">
    <location>
        <begin position="165"/>
        <end position="175"/>
    </location>
</feature>
<dbReference type="OrthoDB" id="5877028at2759"/>
<feature type="compositionally biased region" description="Polar residues" evidence="8">
    <location>
        <begin position="296"/>
        <end position="316"/>
    </location>
</feature>
<organism evidence="10 11">
    <name type="scientific">Pneumocystis jirovecii (strain RU7)</name>
    <name type="common">Human pneumocystis pneumonia agent</name>
    <dbReference type="NCBI Taxonomy" id="1408657"/>
    <lineage>
        <taxon>Eukaryota</taxon>
        <taxon>Fungi</taxon>
        <taxon>Dikarya</taxon>
        <taxon>Ascomycota</taxon>
        <taxon>Taphrinomycotina</taxon>
        <taxon>Pneumocystomycetes</taxon>
        <taxon>Pneumocystaceae</taxon>
        <taxon>Pneumocystis</taxon>
    </lineage>
</organism>
<evidence type="ECO:0000256" key="2">
    <source>
        <dbReference type="ARBA" id="ARBA00007429"/>
    </source>
</evidence>
<dbReference type="RefSeq" id="XP_018230226.1">
    <property type="nucleotide sequence ID" value="XM_018373571.1"/>
</dbReference>
<dbReference type="GO" id="GO:0008017">
    <property type="term" value="F:microtubule binding"/>
    <property type="evidence" value="ECO:0007669"/>
    <property type="project" value="InterPro"/>
</dbReference>
<gene>
    <name evidence="10" type="ORF">T551_01308</name>
</gene>
<dbReference type="PANTHER" id="PTHR10921">
    <property type="entry name" value="NUCLEAR DISTRIBUTION PROTEIN NUDE HOMOLOG 1"/>
    <property type="match status" value="1"/>
</dbReference>
<proteinExistence type="inferred from homology"/>
<keyword evidence="3" id="KW-0963">Cytoplasm</keyword>
<dbReference type="STRING" id="1408657.A0A0W4ZS91"/>
<dbReference type="GeneID" id="28939826"/>
<evidence type="ECO:0000256" key="3">
    <source>
        <dbReference type="ARBA" id="ARBA00022490"/>
    </source>
</evidence>
<dbReference type="GO" id="GO:0000132">
    <property type="term" value="P:establishment of mitotic spindle orientation"/>
    <property type="evidence" value="ECO:0007669"/>
    <property type="project" value="TreeGrafter"/>
</dbReference>
<feature type="region of interest" description="Disordered" evidence="8">
    <location>
        <begin position="155"/>
        <end position="183"/>
    </location>
</feature>
<dbReference type="GO" id="GO:0047496">
    <property type="term" value="P:vesicle transport along microtubule"/>
    <property type="evidence" value="ECO:0007669"/>
    <property type="project" value="TreeGrafter"/>
</dbReference>
<dbReference type="VEuPathDB" id="FungiDB:T551_01308"/>
<feature type="coiled-coil region" evidence="7">
    <location>
        <begin position="78"/>
        <end position="126"/>
    </location>
</feature>
<name>A0A0W4ZS91_PNEJ7</name>
<evidence type="ECO:0000256" key="5">
    <source>
        <dbReference type="ARBA" id="ARBA00023054"/>
    </source>
</evidence>
<comment type="subcellular location">
    <subcellularLocation>
        <location evidence="1">Cytoplasm</location>
        <location evidence="1">Cytoskeleton</location>
    </subcellularLocation>
</comment>
<reference evidence="11" key="1">
    <citation type="journal article" date="2016" name="Nat. Commun.">
        <title>Genome analysis of three Pneumocystis species reveals adaptation mechanisms to life exclusively in mammalian hosts.</title>
        <authorList>
            <person name="Ma L."/>
            <person name="Chen Z."/>
            <person name="Huang D.W."/>
            <person name="Kutty G."/>
            <person name="Ishihara M."/>
            <person name="Wang H."/>
            <person name="Abouelleil A."/>
            <person name="Bishop L."/>
            <person name="Davey E."/>
            <person name="Deng R."/>
            <person name="Deng X."/>
            <person name="Fan L."/>
            <person name="Fantoni G."/>
            <person name="Fitzgerald M."/>
            <person name="Gogineni E."/>
            <person name="Goldberg J.M."/>
            <person name="Handley G."/>
            <person name="Hu X."/>
            <person name="Huber C."/>
            <person name="Jiao X."/>
            <person name="Jones K."/>
            <person name="Levin J.Z."/>
            <person name="Liu Y."/>
            <person name="Macdonald P."/>
            <person name="Melnikov A."/>
            <person name="Raley C."/>
            <person name="Sassi M."/>
            <person name="Sherman B.T."/>
            <person name="Song X."/>
            <person name="Sykes S."/>
            <person name="Tran B."/>
            <person name="Walsh L."/>
            <person name="Xia Y."/>
            <person name="Yang J."/>
            <person name="Young S."/>
            <person name="Zeng Q."/>
            <person name="Zheng X."/>
            <person name="Stephens R."/>
            <person name="Nusbaum C."/>
            <person name="Birren B.W."/>
            <person name="Azadi P."/>
            <person name="Lempicki R.A."/>
            <person name="Cuomo C.A."/>
            <person name="Kovacs J.A."/>
        </authorList>
    </citation>
    <scope>NUCLEOTIDE SEQUENCE [LARGE SCALE GENOMIC DNA]</scope>
    <source>
        <strain evidence="11">RU7</strain>
    </source>
</reference>
<comment type="similarity">
    <text evidence="2">Belongs to the nudE family.</text>
</comment>
<evidence type="ECO:0000259" key="9">
    <source>
        <dbReference type="Pfam" id="PF04880"/>
    </source>
</evidence>